<dbReference type="EMBL" id="LAZR01040104">
    <property type="protein sequence ID" value="KKL15320.1"/>
    <property type="molecule type" value="Genomic_DNA"/>
</dbReference>
<name>A0A0F9B120_9ZZZZ</name>
<dbReference type="AlphaFoldDB" id="A0A0F9B120"/>
<sequence>MGAPAISSNKKLGSRTRLITLTQSGANNGTYMFDVPEPLHSMSIHITGTIGGQTVKLKCGNDGNTANLQELPTAVTFASAIGVNTVAQADLGFRHYAIVNTGAGATADIVISIIAKLAY</sequence>
<proteinExistence type="predicted"/>
<reference evidence="1" key="1">
    <citation type="journal article" date="2015" name="Nature">
        <title>Complex archaea that bridge the gap between prokaryotes and eukaryotes.</title>
        <authorList>
            <person name="Spang A."/>
            <person name="Saw J.H."/>
            <person name="Jorgensen S.L."/>
            <person name="Zaremba-Niedzwiedzka K."/>
            <person name="Martijn J."/>
            <person name="Lind A.E."/>
            <person name="van Eijk R."/>
            <person name="Schleper C."/>
            <person name="Guy L."/>
            <person name="Ettema T.J."/>
        </authorList>
    </citation>
    <scope>NUCLEOTIDE SEQUENCE</scope>
</reference>
<evidence type="ECO:0000313" key="1">
    <source>
        <dbReference type="EMBL" id="KKL15320.1"/>
    </source>
</evidence>
<accession>A0A0F9B120</accession>
<gene>
    <name evidence="1" type="ORF">LCGC14_2506770</name>
</gene>
<organism evidence="1">
    <name type="scientific">marine sediment metagenome</name>
    <dbReference type="NCBI Taxonomy" id="412755"/>
    <lineage>
        <taxon>unclassified sequences</taxon>
        <taxon>metagenomes</taxon>
        <taxon>ecological metagenomes</taxon>
    </lineage>
</organism>
<comment type="caution">
    <text evidence="1">The sequence shown here is derived from an EMBL/GenBank/DDBJ whole genome shotgun (WGS) entry which is preliminary data.</text>
</comment>
<protein>
    <submittedName>
        <fullName evidence="1">Uncharacterized protein</fullName>
    </submittedName>
</protein>